<evidence type="ECO:0008006" key="5">
    <source>
        <dbReference type="Google" id="ProtNLM"/>
    </source>
</evidence>
<gene>
    <name evidence="3" type="ORF">C1O66_03205</name>
</gene>
<protein>
    <recommendedName>
        <fullName evidence="5">DUF2782 domain-containing protein</fullName>
    </recommendedName>
</protein>
<dbReference type="AlphaFoldDB" id="A0A2N8L3Y7"/>
<organism evidence="3 4">
    <name type="scientific">Kinneretia aquatilis</name>
    <dbReference type="NCBI Taxonomy" id="2070761"/>
    <lineage>
        <taxon>Bacteria</taxon>
        <taxon>Pseudomonadati</taxon>
        <taxon>Pseudomonadota</taxon>
        <taxon>Betaproteobacteria</taxon>
        <taxon>Burkholderiales</taxon>
        <taxon>Sphaerotilaceae</taxon>
        <taxon>Roseateles</taxon>
    </lineage>
</organism>
<keyword evidence="4" id="KW-1185">Reference proteome</keyword>
<dbReference type="Gene3D" id="2.20.130.30">
    <property type="entry name" value="Protein of unknown function DUF2782"/>
    <property type="match status" value="1"/>
</dbReference>
<name>A0A2N8L3Y7_9BURK</name>
<keyword evidence="2" id="KW-0732">Signal</keyword>
<reference evidence="3 4" key="1">
    <citation type="submission" date="2018-01" db="EMBL/GenBank/DDBJ databases">
        <title>Draft genome sequence of Paucibacter aquatile CR182 isolated from freshwater of the Nakdong River.</title>
        <authorList>
            <person name="Choi A."/>
            <person name="Chung E.J."/>
        </authorList>
    </citation>
    <scope>NUCLEOTIDE SEQUENCE [LARGE SCALE GENOMIC DNA]</scope>
    <source>
        <strain evidence="3 4">CR182</strain>
    </source>
</reference>
<proteinExistence type="predicted"/>
<feature type="chain" id="PRO_5014925441" description="DUF2782 domain-containing protein" evidence="2">
    <location>
        <begin position="19"/>
        <end position="114"/>
    </location>
</feature>
<comment type="caution">
    <text evidence="3">The sequence shown here is derived from an EMBL/GenBank/DDBJ whole genome shotgun (WGS) entry which is preliminary data.</text>
</comment>
<accession>A0A2N8L3Y7</accession>
<dbReference type="EMBL" id="POSP01000001">
    <property type="protein sequence ID" value="PND40396.1"/>
    <property type="molecule type" value="Genomic_DNA"/>
</dbReference>
<feature type="region of interest" description="Disordered" evidence="1">
    <location>
        <begin position="19"/>
        <end position="38"/>
    </location>
</feature>
<feature type="signal peptide" evidence="2">
    <location>
        <begin position="1"/>
        <end position="18"/>
    </location>
</feature>
<dbReference type="Proteomes" id="UP000235916">
    <property type="component" value="Unassembled WGS sequence"/>
</dbReference>
<evidence type="ECO:0000256" key="1">
    <source>
        <dbReference type="SAM" id="MobiDB-lite"/>
    </source>
</evidence>
<evidence type="ECO:0000256" key="2">
    <source>
        <dbReference type="SAM" id="SignalP"/>
    </source>
</evidence>
<evidence type="ECO:0000313" key="4">
    <source>
        <dbReference type="Proteomes" id="UP000235916"/>
    </source>
</evidence>
<sequence>MPAALALLSALLCASAQAADPAPAKPAPAPEAPAAAAADGVADARVTVTVIEDDSTRIEETRVRGQTQKVTVQSKNSKLPSYEIIMGDGSRDLSAGPGSTRGAAGKRVWNVFNF</sequence>
<evidence type="ECO:0000313" key="3">
    <source>
        <dbReference type="EMBL" id="PND40396.1"/>
    </source>
</evidence>